<evidence type="ECO:0000259" key="1">
    <source>
        <dbReference type="PROSITE" id="PS51186"/>
    </source>
</evidence>
<dbReference type="RefSeq" id="WP_039676931.1">
    <property type="nucleotide sequence ID" value="NZ_JWIY01000001.1"/>
</dbReference>
<comment type="caution">
    <text evidence="2">The sequence shown here is derived from an EMBL/GenBank/DDBJ whole genome shotgun (WGS) entry which is preliminary data.</text>
</comment>
<dbReference type="GO" id="GO:0016747">
    <property type="term" value="F:acyltransferase activity, transferring groups other than amino-acyl groups"/>
    <property type="evidence" value="ECO:0007669"/>
    <property type="project" value="InterPro"/>
</dbReference>
<dbReference type="Gene3D" id="3.40.630.30">
    <property type="match status" value="1"/>
</dbReference>
<dbReference type="Proteomes" id="UP000031339">
    <property type="component" value="Unassembled WGS sequence"/>
</dbReference>
<feature type="domain" description="N-acetyltransferase" evidence="1">
    <location>
        <begin position="1"/>
        <end position="175"/>
    </location>
</feature>
<dbReference type="OrthoDB" id="7205533at2"/>
<evidence type="ECO:0000313" key="3">
    <source>
        <dbReference type="Proteomes" id="UP000031339"/>
    </source>
</evidence>
<protein>
    <submittedName>
        <fullName evidence="2">GNAT family acetyltransferase</fullName>
    </submittedName>
</protein>
<dbReference type="PROSITE" id="PS51186">
    <property type="entry name" value="GNAT"/>
    <property type="match status" value="1"/>
</dbReference>
<dbReference type="CDD" id="cd04301">
    <property type="entry name" value="NAT_SF"/>
    <property type="match status" value="1"/>
</dbReference>
<name>A0A0C1HWA0_STRCV</name>
<dbReference type="Pfam" id="PF00583">
    <property type="entry name" value="Acetyltransf_1"/>
    <property type="match status" value="1"/>
</dbReference>
<dbReference type="PANTHER" id="PTHR43617:SF33">
    <property type="entry name" value="SPORE COAT POLYSACCHARIDE BIOSYNTHESIS PROTEIN SPSD"/>
    <property type="match status" value="1"/>
</dbReference>
<organism evidence="2 3">
    <name type="scientific">Streptococcus constellatus</name>
    <dbReference type="NCBI Taxonomy" id="76860"/>
    <lineage>
        <taxon>Bacteria</taxon>
        <taxon>Bacillati</taxon>
        <taxon>Bacillota</taxon>
        <taxon>Bacilli</taxon>
        <taxon>Lactobacillales</taxon>
        <taxon>Streptococcaceae</taxon>
        <taxon>Streptococcus</taxon>
        <taxon>Streptococcus anginosus group</taxon>
    </lineage>
</organism>
<sequence>MLVKVKEEQAEVLRELEVQTYQETFGPYIKAEDMQDYFTHELSLEQIQKDLAQVESETYFALDEKEKIVGFLKFNWGQAQTEPVEAEHSMENAFEVHRIYVLKSHQGQGFGKEMFDFAMQEATKRKFSWVWLGVWEKNFKAQNFYFKYGFERFSEHEYVTGETVDIDWLIRKKLK</sequence>
<dbReference type="InterPro" id="IPR050276">
    <property type="entry name" value="MshD_Acetyltransferase"/>
</dbReference>
<dbReference type="STRING" id="862969.SCI_0694"/>
<proteinExistence type="predicted"/>
<accession>A0A0C1HWA0</accession>
<evidence type="ECO:0000313" key="2">
    <source>
        <dbReference type="EMBL" id="KIC78388.1"/>
    </source>
</evidence>
<dbReference type="EMBL" id="JWIY01000001">
    <property type="protein sequence ID" value="KIC78388.1"/>
    <property type="molecule type" value="Genomic_DNA"/>
</dbReference>
<dbReference type="SUPFAM" id="SSF55729">
    <property type="entry name" value="Acyl-CoA N-acyltransferases (Nat)"/>
    <property type="match status" value="1"/>
</dbReference>
<dbReference type="PANTHER" id="PTHR43617">
    <property type="entry name" value="L-AMINO ACID N-ACETYLTRANSFERASE"/>
    <property type="match status" value="1"/>
</dbReference>
<dbReference type="InterPro" id="IPR000182">
    <property type="entry name" value="GNAT_dom"/>
</dbReference>
<reference evidence="2 3" key="1">
    <citation type="submission" date="2014-12" db="EMBL/GenBank/DDBJ databases">
        <title>Partial genome sequence of Streptococcus constellatus KCOM 1650 (= ChDC B144).</title>
        <authorList>
            <person name="Kook J.-K."/>
            <person name="Park S.-N."/>
            <person name="Lim Y.K."/>
            <person name="Jo E."/>
        </authorList>
    </citation>
    <scope>NUCLEOTIDE SEQUENCE [LARGE SCALE GENOMIC DNA]</scope>
    <source>
        <strain evidence="2 3">KCOM 1650</strain>
    </source>
</reference>
<gene>
    <name evidence="2" type="ORF">RN79_02100</name>
</gene>
<keyword evidence="2" id="KW-0808">Transferase</keyword>
<dbReference type="AlphaFoldDB" id="A0A0C1HWA0"/>
<dbReference type="InterPro" id="IPR016181">
    <property type="entry name" value="Acyl_CoA_acyltransferase"/>
</dbReference>